<evidence type="ECO:0000313" key="2">
    <source>
        <dbReference type="EMBL" id="XCM84426.1"/>
    </source>
</evidence>
<name>A0AAU8K8Q7_9ACTN</name>
<sequence>MSRVEFHPLGIREDKDAWIVGRADTGDHVAVPAHGVLAIRLLQQGLSTAEAARRIERETGRRTAVDAFVTSLAALGFVRRVDGRQVASPPPVRPTFPRLRPDHVRWALSPVLHGALLTVALAGAVAAAFDPHLRPHWQDLLWSGRGTAVLAGQAALTWVLLFLHELAHLLTARAAGVPGTVRFGTRLQFLVLQTDVSGVWQCDRRTRITVYLSGIVLDLALAGGCVLMTAAGGPRRLLAVVVLTKLVGVATELLVFMRTDVYFLLQDLLGCRNLYRDATAYARHLTRRLLTRSGPHPLTGLPPAERRAVRCYALLMVAGSAASLALGWLVLTRVTLVLLGRALGTLAAPPDLAAVADAVTTVVVLTGLQGLWVAAWWRRHGGGVRAGLRTVRSAVLARAARHRL</sequence>
<feature type="transmembrane region" description="Helical" evidence="1">
    <location>
        <begin position="237"/>
        <end position="256"/>
    </location>
</feature>
<organism evidence="2">
    <name type="scientific">Kitasatospora camelliae</name>
    <dbReference type="NCBI Taxonomy" id="3156397"/>
    <lineage>
        <taxon>Bacteria</taxon>
        <taxon>Bacillati</taxon>
        <taxon>Actinomycetota</taxon>
        <taxon>Actinomycetes</taxon>
        <taxon>Kitasatosporales</taxon>
        <taxon>Streptomycetaceae</taxon>
        <taxon>Kitasatospora</taxon>
    </lineage>
</organism>
<feature type="transmembrane region" description="Helical" evidence="1">
    <location>
        <begin position="210"/>
        <end position="231"/>
    </location>
</feature>
<dbReference type="EMBL" id="CP159873">
    <property type="protein sequence ID" value="XCM84426.1"/>
    <property type="molecule type" value="Genomic_DNA"/>
</dbReference>
<keyword evidence="1" id="KW-0472">Membrane</keyword>
<dbReference type="KEGG" id="kcm:ABWK59_36470"/>
<keyword evidence="1" id="KW-1133">Transmembrane helix</keyword>
<feature type="transmembrane region" description="Helical" evidence="1">
    <location>
        <begin position="106"/>
        <end position="129"/>
    </location>
</feature>
<accession>A0AAU8K8Q7</accession>
<dbReference type="AlphaFoldDB" id="A0AAU8K8Q7"/>
<keyword evidence="2" id="KW-0614">Plasmid</keyword>
<reference evidence="2" key="1">
    <citation type="submission" date="2024-06" db="EMBL/GenBank/DDBJ databases">
        <title>The genome sequences of Kitasatospora sp. strain HUAS MG31.</title>
        <authorList>
            <person name="Mo P."/>
        </authorList>
    </citation>
    <scope>NUCLEOTIDE SEQUENCE</scope>
    <source>
        <strain evidence="2">HUAS MG31</strain>
        <plasmid evidence="2">punmamed1</plasmid>
    </source>
</reference>
<evidence type="ECO:0000256" key="1">
    <source>
        <dbReference type="SAM" id="Phobius"/>
    </source>
</evidence>
<keyword evidence="1" id="KW-0812">Transmembrane</keyword>
<feature type="transmembrane region" description="Helical" evidence="1">
    <location>
        <begin position="352"/>
        <end position="377"/>
    </location>
</feature>
<evidence type="ECO:0008006" key="3">
    <source>
        <dbReference type="Google" id="ProtNLM"/>
    </source>
</evidence>
<gene>
    <name evidence="2" type="ORF">ABWK59_36470</name>
</gene>
<dbReference type="RefSeq" id="WP_354645361.1">
    <property type="nucleotide sequence ID" value="NZ_CP159873.1"/>
</dbReference>
<proteinExistence type="predicted"/>
<geneLocation type="plasmid" evidence="2">
    <name>punmamed1</name>
</geneLocation>
<feature type="transmembrane region" description="Helical" evidence="1">
    <location>
        <begin position="311"/>
        <end position="332"/>
    </location>
</feature>
<protein>
    <recommendedName>
        <fullName evidence="3">Peptide zinc metalloprotease protein</fullName>
    </recommendedName>
</protein>
<feature type="transmembrane region" description="Helical" evidence="1">
    <location>
        <begin position="141"/>
        <end position="163"/>
    </location>
</feature>